<reference evidence="1 2" key="1">
    <citation type="submission" date="2020-04" db="EMBL/GenBank/DDBJ databases">
        <title>Flammeovirga sp. SR4, a novel species isolated from seawater.</title>
        <authorList>
            <person name="Wang X."/>
        </authorList>
    </citation>
    <scope>NUCLEOTIDE SEQUENCE [LARGE SCALE GENOMIC DNA]</scope>
    <source>
        <strain evidence="1 2">SR4</strain>
    </source>
</reference>
<name>A0A7X8SI22_9BACT</name>
<sequence>MRIQVICVASDAIEAENHRELGYLIADALQVSFREMKRTDVEVSVTVDPVPNAEFDIVIWLLLGEVEEDVALNYSQRNYKVLLHDIHPEQQPASLVGVRSYHLSKFETRIGKTVTLTVPLIEGYRVYFWLVISDIAHDIYDDLNPSEVPKRMIFLGDTSDDLRMERLLLKRDLKAFGFDSLPKKDYTSDTERISLEQWQDLERSEIAIHLAGGREGIASDNEVYSIQEWQEKVSETYIKQKEGSLKKLVWLPPTIRFTSDKRKFYVEKLLKNIDEHELTLTFKTDLEKFKSILHNELSANEQENSISDVDEVYKKKVYVMSDIMDSDKVNGLVTKLDAMGFGVLTLAQGQGAKLMRRQHQRHLQLCNSTIVYVDQAPTEWIMAKLQDNLRASGLGRKEPLNIKAIVVSSFTMANELTKMLDENHLYKSVGVFTDDDVMISDDLLSFLSAL</sequence>
<dbReference type="AlphaFoldDB" id="A0A7X8SI22"/>
<keyword evidence="2" id="KW-1185">Reference proteome</keyword>
<dbReference type="EMBL" id="JABAIL010000002">
    <property type="protein sequence ID" value="NLR90658.1"/>
    <property type="molecule type" value="Genomic_DNA"/>
</dbReference>
<gene>
    <name evidence="1" type="ORF">HGP29_05540</name>
</gene>
<dbReference type="RefSeq" id="WP_168881382.1">
    <property type="nucleotide sequence ID" value="NZ_JABAIL010000002.1"/>
</dbReference>
<evidence type="ECO:0000313" key="2">
    <source>
        <dbReference type="Proteomes" id="UP000585050"/>
    </source>
</evidence>
<evidence type="ECO:0000313" key="1">
    <source>
        <dbReference type="EMBL" id="NLR90658.1"/>
    </source>
</evidence>
<protein>
    <submittedName>
        <fullName evidence="1">Uncharacterized protein</fullName>
    </submittedName>
</protein>
<dbReference type="Proteomes" id="UP000585050">
    <property type="component" value="Unassembled WGS sequence"/>
</dbReference>
<comment type="caution">
    <text evidence="1">The sequence shown here is derived from an EMBL/GenBank/DDBJ whole genome shotgun (WGS) entry which is preliminary data.</text>
</comment>
<organism evidence="1 2">
    <name type="scientific">Flammeovirga agarivorans</name>
    <dbReference type="NCBI Taxonomy" id="2726742"/>
    <lineage>
        <taxon>Bacteria</taxon>
        <taxon>Pseudomonadati</taxon>
        <taxon>Bacteroidota</taxon>
        <taxon>Cytophagia</taxon>
        <taxon>Cytophagales</taxon>
        <taxon>Flammeovirgaceae</taxon>
        <taxon>Flammeovirga</taxon>
    </lineage>
</organism>
<proteinExistence type="predicted"/>
<accession>A0A7X8SI22</accession>